<dbReference type="RefSeq" id="WP_119777636.1">
    <property type="nucleotide sequence ID" value="NZ_QYUK01000011.1"/>
</dbReference>
<comment type="catalytic activity">
    <reaction evidence="1">
        <text>ATP + protein L-histidine = ADP + protein N-phospho-L-histidine.</text>
        <dbReference type="EC" id="2.7.13.3"/>
    </reaction>
</comment>
<comment type="caution">
    <text evidence="5">The sequence shown here is derived from an EMBL/GenBank/DDBJ whole genome shotgun (WGS) entry which is preliminary data.</text>
</comment>
<evidence type="ECO:0000256" key="2">
    <source>
        <dbReference type="ARBA" id="ARBA00012438"/>
    </source>
</evidence>
<sequence length="211" mass="22246">MSNALAGEKRDSTGMPGSRQAVSTEVPPDWTRVVRDFAHDLNSQLQPIVSLTALALEDLPRDSETWSDLEIVQEAADRAAALVSALSDYARKGAPRAARATVFAALAEAPGCKQVQVDLPDDLMIEEGALGETLATLFGDLAPLIGQADRLCLSADGRGLSLQVALGAGEACAAPDLTRSRAVAARRNMTLARHDLSADTVDIRLAMAADR</sequence>
<evidence type="ECO:0000313" key="6">
    <source>
        <dbReference type="Proteomes" id="UP000284605"/>
    </source>
</evidence>
<proteinExistence type="predicted"/>
<dbReference type="Proteomes" id="UP000284605">
    <property type="component" value="Unassembled WGS sequence"/>
</dbReference>
<dbReference type="InterPro" id="IPR003661">
    <property type="entry name" value="HisK_dim/P_dom"/>
</dbReference>
<dbReference type="GO" id="GO:0000155">
    <property type="term" value="F:phosphorelay sensor kinase activity"/>
    <property type="evidence" value="ECO:0007669"/>
    <property type="project" value="InterPro"/>
</dbReference>
<dbReference type="CDD" id="cd00082">
    <property type="entry name" value="HisKA"/>
    <property type="match status" value="1"/>
</dbReference>
<keyword evidence="6" id="KW-1185">Reference proteome</keyword>
<evidence type="ECO:0000259" key="4">
    <source>
        <dbReference type="SMART" id="SM00388"/>
    </source>
</evidence>
<dbReference type="SUPFAM" id="SSF47384">
    <property type="entry name" value="Homodimeric domain of signal transducing histidine kinase"/>
    <property type="match status" value="1"/>
</dbReference>
<reference evidence="5 6" key="1">
    <citation type="submission" date="2018-09" db="EMBL/GenBank/DDBJ databases">
        <authorList>
            <person name="Zhu H."/>
        </authorList>
    </citation>
    <scope>NUCLEOTIDE SEQUENCE [LARGE SCALE GENOMIC DNA]</scope>
    <source>
        <strain evidence="5 6">K1W22B-8</strain>
    </source>
</reference>
<feature type="region of interest" description="Disordered" evidence="3">
    <location>
        <begin position="1"/>
        <end position="26"/>
    </location>
</feature>
<organism evidence="5 6">
    <name type="scientific">Oleomonas cavernae</name>
    <dbReference type="NCBI Taxonomy" id="2320859"/>
    <lineage>
        <taxon>Bacteria</taxon>
        <taxon>Pseudomonadati</taxon>
        <taxon>Pseudomonadota</taxon>
        <taxon>Alphaproteobacteria</taxon>
        <taxon>Acetobacterales</taxon>
        <taxon>Acetobacteraceae</taxon>
        <taxon>Oleomonas</taxon>
    </lineage>
</organism>
<dbReference type="EMBL" id="QYUK01000011">
    <property type="protein sequence ID" value="RJF86992.1"/>
    <property type="molecule type" value="Genomic_DNA"/>
</dbReference>
<evidence type="ECO:0000256" key="3">
    <source>
        <dbReference type="SAM" id="MobiDB-lite"/>
    </source>
</evidence>
<dbReference type="AlphaFoldDB" id="A0A418WAF4"/>
<name>A0A418WAF4_9PROT</name>
<gene>
    <name evidence="5" type="ORF">D3874_08155</name>
</gene>
<dbReference type="Gene3D" id="1.10.287.130">
    <property type="match status" value="1"/>
</dbReference>
<accession>A0A418WAF4</accession>
<evidence type="ECO:0000256" key="1">
    <source>
        <dbReference type="ARBA" id="ARBA00000085"/>
    </source>
</evidence>
<dbReference type="InterPro" id="IPR036097">
    <property type="entry name" value="HisK_dim/P_sf"/>
</dbReference>
<feature type="domain" description="Signal transduction histidine kinase dimerisation/phosphoacceptor" evidence="4">
    <location>
        <begin position="29"/>
        <end position="95"/>
    </location>
</feature>
<evidence type="ECO:0000313" key="5">
    <source>
        <dbReference type="EMBL" id="RJF86992.1"/>
    </source>
</evidence>
<dbReference type="SMART" id="SM00388">
    <property type="entry name" value="HisKA"/>
    <property type="match status" value="1"/>
</dbReference>
<dbReference type="EC" id="2.7.13.3" evidence="2"/>
<protein>
    <recommendedName>
        <fullName evidence="2">histidine kinase</fullName>
        <ecNumber evidence="2">2.7.13.3</ecNumber>
    </recommendedName>
</protein>